<evidence type="ECO:0000256" key="4">
    <source>
        <dbReference type="ARBA" id="ARBA00016244"/>
    </source>
</evidence>
<gene>
    <name evidence="11" type="primary">flgK</name>
    <name evidence="11" type="ORF">GAK35_00585</name>
</gene>
<evidence type="ECO:0000259" key="8">
    <source>
        <dbReference type="Pfam" id="PF06429"/>
    </source>
</evidence>
<dbReference type="EMBL" id="WNDX01000010">
    <property type="protein sequence ID" value="KAF1047580.1"/>
    <property type="molecule type" value="Genomic_DNA"/>
</dbReference>
<proteinExistence type="inferred from homology"/>
<dbReference type="InterPro" id="IPR001444">
    <property type="entry name" value="Flag_bb_rod_N"/>
</dbReference>
<dbReference type="Pfam" id="PF00460">
    <property type="entry name" value="Flg_bb_rod"/>
    <property type="match status" value="1"/>
</dbReference>
<dbReference type="GO" id="GO:0009424">
    <property type="term" value="C:bacterial-type flagellum hook"/>
    <property type="evidence" value="ECO:0007669"/>
    <property type="project" value="InterPro"/>
</dbReference>
<dbReference type="PRINTS" id="PR01005">
    <property type="entry name" value="FLGHOOKAP1"/>
</dbReference>
<reference evidence="12" key="1">
    <citation type="journal article" date="2020" name="MBio">
        <title>Horizontal gene transfer to a defensive symbiont with a reduced genome amongst a multipartite beetle microbiome.</title>
        <authorList>
            <person name="Waterworth S.C."/>
            <person name="Florez L.V."/>
            <person name="Rees E.R."/>
            <person name="Hertweck C."/>
            <person name="Kaltenpoth M."/>
            <person name="Kwan J.C."/>
        </authorList>
    </citation>
    <scope>NUCLEOTIDE SEQUENCE [LARGE SCALE GENOMIC DNA]</scope>
</reference>
<comment type="caution">
    <text evidence="11">The sequence shown here is derived from an EMBL/GenBank/DDBJ whole genome shotgun (WGS) entry which is preliminary data.</text>
</comment>
<evidence type="ECO:0000256" key="5">
    <source>
        <dbReference type="ARBA" id="ARBA00022525"/>
    </source>
</evidence>
<evidence type="ECO:0000256" key="2">
    <source>
        <dbReference type="ARBA" id="ARBA00004613"/>
    </source>
</evidence>
<evidence type="ECO:0000313" key="11">
    <source>
        <dbReference type="EMBL" id="KAF1047580.1"/>
    </source>
</evidence>
<dbReference type="PANTHER" id="PTHR30033">
    <property type="entry name" value="FLAGELLAR HOOK-ASSOCIATED PROTEIN 1"/>
    <property type="match status" value="1"/>
</dbReference>
<evidence type="ECO:0000259" key="9">
    <source>
        <dbReference type="Pfam" id="PF21158"/>
    </source>
</evidence>
<dbReference type="InterPro" id="IPR010930">
    <property type="entry name" value="Flg_bb/hook_C_dom"/>
</dbReference>
<evidence type="ECO:0000259" key="7">
    <source>
        <dbReference type="Pfam" id="PF00460"/>
    </source>
</evidence>
<accession>A0A7V8JVI9</accession>
<dbReference type="Pfam" id="PF21158">
    <property type="entry name" value="flgK_1st_1"/>
    <property type="match status" value="1"/>
</dbReference>
<dbReference type="InterPro" id="IPR049119">
    <property type="entry name" value="FlgK_D2-like"/>
</dbReference>
<dbReference type="PANTHER" id="PTHR30033:SF1">
    <property type="entry name" value="FLAGELLAR HOOK-ASSOCIATED PROTEIN 1"/>
    <property type="match status" value="1"/>
</dbReference>
<dbReference type="GO" id="GO:0044780">
    <property type="term" value="P:bacterial-type flagellum assembly"/>
    <property type="evidence" value="ECO:0007669"/>
    <property type="project" value="InterPro"/>
</dbReference>
<evidence type="ECO:0000313" key="12">
    <source>
        <dbReference type="Proteomes" id="UP000462435"/>
    </source>
</evidence>
<dbReference type="GO" id="GO:0005576">
    <property type="term" value="C:extracellular region"/>
    <property type="evidence" value="ECO:0007669"/>
    <property type="project" value="UniProtKB-SubCell"/>
</dbReference>
<dbReference type="InterPro" id="IPR002371">
    <property type="entry name" value="FlgK"/>
</dbReference>
<keyword evidence="11" id="KW-0282">Flagellum</keyword>
<sequence>MATNIFSIGQSALQAAMAAQATTSHNISNATTPGYNRQVVVQSSAGGINYGYGFVGQGTQVAEIKRVYNDFLTKQQLASQTSASSLDSYYSQISQINNLIADSSAGLSPALQDFFAGLQDFASNPNTDASRQAVLSKGSSLVARFQSLNDQLAQSRTSVNNQITSTVDTLNSYANQLAELNKAIVKAQGAGGGQAPNDLLDQRDAVIANINKYAKVSVVPQDTGAVAVFIGSGQPLVMGDQVTTLLATPSADDVSRLQIGYPVNGGKAIIPDSFFYDGGSLGGLLKYRTETLDPAQNTLGRIATVLGSTLNAQQKQGLDQNGVPGTNLFNVAAPQVIGKSTNSPTAAITATISNASALTTSDYTLAYDGTNYTLTRLSDNTKTTMVAADFPKTVDGVTYSAPTMAAGDSFKIQPTVNGAGGLTMAISNTQLLAAAAPIVTSGNAATTAGLTTTGNTGSGVVSNAAVDSSVFVQGTTQTYTYSAAAAGPPAVPAQLTIAPPAAVTVTDTSGNTTTYPSGTPATHSPGATVSSGGVSFVLSGTPAAGDKFKFTPVVGNKGTASISAGTVDSTYMASPLPAGTKLGFTFNSSATPPGFTPAPTPTAAAITVTHKDGTTTNIAAGATNVPYVAGDTYTTQGITFTITGQPANGDQFAVSPTVAGTSDNRNAQLMAGLQTKNTIGNATYQGSYSQLVATIGNKTNEINVNNTAEKARLKAITDEQQSESGVNQDEELANMIKNQQQYQAAAKIIQAASDMLNVLFTLGG</sequence>
<comment type="similarity">
    <text evidence="3">Belongs to the flagella basal body rod proteins family.</text>
</comment>
<evidence type="ECO:0000256" key="3">
    <source>
        <dbReference type="ARBA" id="ARBA00009677"/>
    </source>
</evidence>
<feature type="domain" description="Flagellar hook-associated protein 1 D2-like" evidence="9">
    <location>
        <begin position="340"/>
        <end position="414"/>
    </location>
</feature>
<keyword evidence="11" id="KW-0966">Cell projection</keyword>
<comment type="subcellular location">
    <subcellularLocation>
        <location evidence="1">Bacterial flagellum</location>
    </subcellularLocation>
    <subcellularLocation>
        <location evidence="2">Secreted</location>
    </subcellularLocation>
</comment>
<name>A0A7V8JVI9_9BURK</name>
<keyword evidence="6" id="KW-0975">Bacterial flagellum</keyword>
<feature type="domain" description="Flagellar basal-body/hook protein C-terminal" evidence="8">
    <location>
        <begin position="723"/>
        <end position="759"/>
    </location>
</feature>
<dbReference type="NCBIfam" id="TIGR02492">
    <property type="entry name" value="flgK_ends"/>
    <property type="match status" value="1"/>
</dbReference>
<protein>
    <recommendedName>
        <fullName evidence="4">Flagellar hook-associated protein 1</fullName>
    </recommendedName>
</protein>
<dbReference type="SUPFAM" id="SSF64518">
    <property type="entry name" value="Phase 1 flagellin"/>
    <property type="match status" value="2"/>
</dbReference>
<dbReference type="GO" id="GO:0005198">
    <property type="term" value="F:structural molecule activity"/>
    <property type="evidence" value="ECO:0007669"/>
    <property type="project" value="InterPro"/>
</dbReference>
<keyword evidence="11" id="KW-0969">Cilium</keyword>
<evidence type="ECO:0000256" key="1">
    <source>
        <dbReference type="ARBA" id="ARBA00004365"/>
    </source>
</evidence>
<feature type="domain" description="Flagellar hook-associated protein FlgK helical" evidence="10">
    <location>
        <begin position="93"/>
        <end position="329"/>
    </location>
</feature>
<feature type="domain" description="Flagellar basal body rod protein N-terminal" evidence="7">
    <location>
        <begin position="8"/>
        <end position="35"/>
    </location>
</feature>
<dbReference type="Proteomes" id="UP000462435">
    <property type="component" value="Unassembled WGS sequence"/>
</dbReference>
<dbReference type="Pfam" id="PF06429">
    <property type="entry name" value="Flg_bbr_C"/>
    <property type="match status" value="1"/>
</dbReference>
<evidence type="ECO:0000259" key="10">
    <source>
        <dbReference type="Pfam" id="PF22638"/>
    </source>
</evidence>
<dbReference type="Pfam" id="PF22638">
    <property type="entry name" value="FlgK_D1"/>
    <property type="match status" value="1"/>
</dbReference>
<keyword evidence="5" id="KW-0964">Secreted</keyword>
<dbReference type="AlphaFoldDB" id="A0A7V8JVI9"/>
<organism evidence="11 12">
    <name type="scientific">Herbaspirillum frisingense</name>
    <dbReference type="NCBI Taxonomy" id="92645"/>
    <lineage>
        <taxon>Bacteria</taxon>
        <taxon>Pseudomonadati</taxon>
        <taxon>Pseudomonadota</taxon>
        <taxon>Betaproteobacteria</taxon>
        <taxon>Burkholderiales</taxon>
        <taxon>Oxalobacteraceae</taxon>
        <taxon>Herbaspirillum</taxon>
    </lineage>
</organism>
<evidence type="ECO:0000256" key="6">
    <source>
        <dbReference type="ARBA" id="ARBA00023143"/>
    </source>
</evidence>
<dbReference type="InterPro" id="IPR053927">
    <property type="entry name" value="FlgK_helical"/>
</dbReference>